<reference evidence="3" key="1">
    <citation type="submission" date="2013-09" db="EMBL/GenBank/DDBJ databases">
        <title>Corchorus olitorius genome sequencing.</title>
        <authorList>
            <person name="Alam M."/>
            <person name="Haque M.S."/>
            <person name="Islam M.S."/>
            <person name="Emdad E.M."/>
            <person name="Islam M.M."/>
            <person name="Ahmed B."/>
            <person name="Halim A."/>
            <person name="Hossen Q.M.M."/>
            <person name="Hossain M.Z."/>
            <person name="Ahmed R."/>
            <person name="Khan M.M."/>
            <person name="Islam R."/>
            <person name="Rashid M.M."/>
            <person name="Khan S.A."/>
            <person name="Rahman M.S."/>
            <person name="Alam M."/>
            <person name="Yahiya A.S."/>
            <person name="Khan M.S."/>
            <person name="Azam M.S."/>
            <person name="Haque T."/>
            <person name="Lashkar M.Z.H."/>
            <person name="Akhand A.I."/>
            <person name="Morshed G."/>
            <person name="Roy S."/>
            <person name="Uddin K.S."/>
            <person name="Rabeya T."/>
            <person name="Hossain A.S."/>
            <person name="Chowdhury A."/>
            <person name="Snigdha A.R."/>
            <person name="Mortoza M.S."/>
            <person name="Matin S.A."/>
            <person name="Hoque S.M.E."/>
            <person name="Islam M.K."/>
            <person name="Roy D.K."/>
            <person name="Haider R."/>
            <person name="Moosa M.M."/>
            <person name="Elias S.M."/>
            <person name="Hasan A.M."/>
            <person name="Jahan S."/>
            <person name="Shafiuddin M."/>
            <person name="Mahmood N."/>
            <person name="Shommy N.S."/>
        </authorList>
    </citation>
    <scope>NUCLEOTIDE SEQUENCE [LARGE SCALE GENOMIC DNA]</scope>
    <source>
        <strain evidence="3">cv. O-4</strain>
    </source>
</reference>
<dbReference type="Proteomes" id="UP000187203">
    <property type="component" value="Unassembled WGS sequence"/>
</dbReference>
<dbReference type="InterPro" id="IPR053327">
    <property type="entry name" value="KIP"/>
</dbReference>
<sequence>MAGTDPPKNLLSLIRDFASEKSEGERRVVGLKKQIEELRSELEAANLELEEAKRLKETAEQELKGFEFELALNEASVQALEARITLIQDEISKVASELEELKHQEATLRDDFIAQMVEFNAKISAVECISFLSTLDRKFQETIASDFQNENTVGDRAGSEQDKKFPKKEVTESAARTINDQLAHVISQVAKQEEECLAEQNIQKQSDYVFNLVADNVFNSPSSTTSFSSAGVD</sequence>
<keyword evidence="1" id="KW-0175">Coiled coil</keyword>
<dbReference type="PANTHER" id="PTHR36001:SF2">
    <property type="entry name" value="CTAGE FAMILY PROTEIN-RELATED"/>
    <property type="match status" value="1"/>
</dbReference>
<dbReference type="AlphaFoldDB" id="A0A1R3G3W6"/>
<dbReference type="EMBL" id="AWUE01023772">
    <property type="protein sequence ID" value="OMO52764.1"/>
    <property type="molecule type" value="Genomic_DNA"/>
</dbReference>
<comment type="caution">
    <text evidence="2">The sequence shown here is derived from an EMBL/GenBank/DDBJ whole genome shotgun (WGS) entry which is preliminary data.</text>
</comment>
<evidence type="ECO:0000313" key="2">
    <source>
        <dbReference type="EMBL" id="OMO52764.1"/>
    </source>
</evidence>
<organism evidence="2 3">
    <name type="scientific">Corchorus olitorius</name>
    <dbReference type="NCBI Taxonomy" id="93759"/>
    <lineage>
        <taxon>Eukaryota</taxon>
        <taxon>Viridiplantae</taxon>
        <taxon>Streptophyta</taxon>
        <taxon>Embryophyta</taxon>
        <taxon>Tracheophyta</taxon>
        <taxon>Spermatophyta</taxon>
        <taxon>Magnoliopsida</taxon>
        <taxon>eudicotyledons</taxon>
        <taxon>Gunneridae</taxon>
        <taxon>Pentapetalae</taxon>
        <taxon>rosids</taxon>
        <taxon>malvids</taxon>
        <taxon>Malvales</taxon>
        <taxon>Malvaceae</taxon>
        <taxon>Grewioideae</taxon>
        <taxon>Apeibeae</taxon>
        <taxon>Corchorus</taxon>
    </lineage>
</organism>
<gene>
    <name evidence="2" type="ORF">COLO4_36999</name>
</gene>
<protein>
    <submittedName>
        <fullName evidence="2">Uncharacterized protein</fullName>
    </submittedName>
</protein>
<dbReference type="PANTHER" id="PTHR36001">
    <property type="entry name" value="CTAGE FAMILY PROTEIN-RELATED"/>
    <property type="match status" value="1"/>
</dbReference>
<name>A0A1R3G3W6_9ROSI</name>
<proteinExistence type="predicted"/>
<keyword evidence="3" id="KW-1185">Reference proteome</keyword>
<accession>A0A1R3G3W6</accession>
<feature type="coiled-coil region" evidence="1">
    <location>
        <begin position="21"/>
        <end position="111"/>
    </location>
</feature>
<evidence type="ECO:0000313" key="3">
    <source>
        <dbReference type="Proteomes" id="UP000187203"/>
    </source>
</evidence>
<dbReference type="OrthoDB" id="763901at2759"/>
<evidence type="ECO:0000256" key="1">
    <source>
        <dbReference type="SAM" id="Coils"/>
    </source>
</evidence>